<dbReference type="EMBL" id="CP089983">
    <property type="protein sequence ID" value="WXB10379.1"/>
    <property type="molecule type" value="Genomic_DNA"/>
</dbReference>
<protein>
    <submittedName>
        <fullName evidence="4">Maleylacetoacetate isomerase</fullName>
        <ecNumber evidence="4">5.2.1.2</ecNumber>
    </submittedName>
</protein>
<dbReference type="InterPro" id="IPR010987">
    <property type="entry name" value="Glutathione-S-Trfase_C-like"/>
</dbReference>
<dbReference type="EC" id="5.2.1.2" evidence="4"/>
<dbReference type="InterPro" id="IPR034333">
    <property type="entry name" value="GST_Zeta_N"/>
</dbReference>
<feature type="domain" description="GST C-terminal" evidence="3">
    <location>
        <begin position="88"/>
        <end position="215"/>
    </location>
</feature>
<comment type="similarity">
    <text evidence="1">Belongs to the GST superfamily. Zeta family.</text>
</comment>
<sequence>MPTLRLYTYWRSSSSYRVRFALELKKLAYESVAVNLREGEQHGEEHRERSPTGYVPCLFIDGRPVVESVAIIELLDELFPHPPLYPREPWARARVRSLVEVINAGTQPLQNLAVLDRLGSDAKVRTEWAKHFNTRGLASVERLMTLHEKEGVEGRFAYGDTLTAADLFLVPQMYSAQRFGVDLSAFPRAVAAAEAALSSEAAQAAMPERQPDARP</sequence>
<feature type="domain" description="GST N-terminal" evidence="2">
    <location>
        <begin position="2"/>
        <end position="83"/>
    </location>
</feature>
<dbReference type="CDD" id="cd03042">
    <property type="entry name" value="GST_N_Zeta"/>
    <property type="match status" value="1"/>
</dbReference>
<evidence type="ECO:0000259" key="3">
    <source>
        <dbReference type="PROSITE" id="PS50405"/>
    </source>
</evidence>
<dbReference type="InterPro" id="IPR040079">
    <property type="entry name" value="Glutathione_S-Trfase"/>
</dbReference>
<dbReference type="PROSITE" id="PS50405">
    <property type="entry name" value="GST_CTER"/>
    <property type="match status" value="1"/>
</dbReference>
<evidence type="ECO:0000313" key="5">
    <source>
        <dbReference type="Proteomes" id="UP001374803"/>
    </source>
</evidence>
<dbReference type="GO" id="GO:0016034">
    <property type="term" value="F:maleylacetoacetate isomerase activity"/>
    <property type="evidence" value="ECO:0007669"/>
    <property type="project" value="UniProtKB-EC"/>
</dbReference>
<keyword evidence="5" id="KW-1185">Reference proteome</keyword>
<accession>A0ABZ2LLA7</accession>
<dbReference type="Gene3D" id="1.20.1050.10">
    <property type="match status" value="1"/>
</dbReference>
<evidence type="ECO:0000313" key="4">
    <source>
        <dbReference type="EMBL" id="WXB10379.1"/>
    </source>
</evidence>
<organism evidence="4 5">
    <name type="scientific">Pendulispora rubella</name>
    <dbReference type="NCBI Taxonomy" id="2741070"/>
    <lineage>
        <taxon>Bacteria</taxon>
        <taxon>Pseudomonadati</taxon>
        <taxon>Myxococcota</taxon>
        <taxon>Myxococcia</taxon>
        <taxon>Myxococcales</taxon>
        <taxon>Sorangiineae</taxon>
        <taxon>Pendulisporaceae</taxon>
        <taxon>Pendulispora</taxon>
    </lineage>
</organism>
<dbReference type="SFLD" id="SFLDG00358">
    <property type="entry name" value="Main_(cytGST)"/>
    <property type="match status" value="1"/>
</dbReference>
<evidence type="ECO:0000259" key="2">
    <source>
        <dbReference type="PROSITE" id="PS50404"/>
    </source>
</evidence>
<dbReference type="InterPro" id="IPR004045">
    <property type="entry name" value="Glutathione_S-Trfase_N"/>
</dbReference>
<dbReference type="NCBIfam" id="TIGR01262">
    <property type="entry name" value="maiA"/>
    <property type="match status" value="1"/>
</dbReference>
<dbReference type="Gene3D" id="3.40.30.10">
    <property type="entry name" value="Glutaredoxin"/>
    <property type="match status" value="1"/>
</dbReference>
<name>A0ABZ2LLA7_9BACT</name>
<dbReference type="InterPro" id="IPR005955">
    <property type="entry name" value="GST_Zeta"/>
</dbReference>
<dbReference type="PROSITE" id="PS50404">
    <property type="entry name" value="GST_NTER"/>
    <property type="match status" value="1"/>
</dbReference>
<dbReference type="Pfam" id="PF13417">
    <property type="entry name" value="GST_N_3"/>
    <property type="match status" value="1"/>
</dbReference>
<dbReference type="InterPro" id="IPR036249">
    <property type="entry name" value="Thioredoxin-like_sf"/>
</dbReference>
<dbReference type="SUPFAM" id="SSF52833">
    <property type="entry name" value="Thioredoxin-like"/>
    <property type="match status" value="1"/>
</dbReference>
<dbReference type="PANTHER" id="PTHR42673:SF4">
    <property type="entry name" value="MALEYLACETOACETATE ISOMERASE"/>
    <property type="match status" value="1"/>
</dbReference>
<proteinExistence type="inferred from homology"/>
<keyword evidence="4" id="KW-0413">Isomerase</keyword>
<dbReference type="SUPFAM" id="SSF47616">
    <property type="entry name" value="GST C-terminal domain-like"/>
    <property type="match status" value="1"/>
</dbReference>
<dbReference type="PANTHER" id="PTHR42673">
    <property type="entry name" value="MALEYLACETOACETATE ISOMERASE"/>
    <property type="match status" value="1"/>
</dbReference>
<reference evidence="4" key="1">
    <citation type="submission" date="2021-12" db="EMBL/GenBank/DDBJ databases">
        <title>Discovery of the Pendulisporaceae a myxobacterial family with distinct sporulation behavior and unique specialized metabolism.</title>
        <authorList>
            <person name="Garcia R."/>
            <person name="Popoff A."/>
            <person name="Bader C.D."/>
            <person name="Loehr J."/>
            <person name="Walesch S."/>
            <person name="Walt C."/>
            <person name="Boldt J."/>
            <person name="Bunk B."/>
            <person name="Haeckl F.J.F.P.J."/>
            <person name="Gunesch A.P."/>
            <person name="Birkelbach J."/>
            <person name="Nuebel U."/>
            <person name="Pietschmann T."/>
            <person name="Bach T."/>
            <person name="Mueller R."/>
        </authorList>
    </citation>
    <scope>NUCLEOTIDE SEQUENCE</scope>
    <source>
        <strain evidence="4">MSr11367</strain>
    </source>
</reference>
<dbReference type="InterPro" id="IPR036282">
    <property type="entry name" value="Glutathione-S-Trfase_C_sf"/>
</dbReference>
<gene>
    <name evidence="4" type="primary">maiA</name>
    <name evidence="4" type="ORF">LVJ94_24520</name>
</gene>
<dbReference type="SFLD" id="SFLDS00019">
    <property type="entry name" value="Glutathione_Transferase_(cytos"/>
    <property type="match status" value="1"/>
</dbReference>
<dbReference type="RefSeq" id="WP_394840056.1">
    <property type="nucleotide sequence ID" value="NZ_CP089929.1"/>
</dbReference>
<dbReference type="Proteomes" id="UP001374803">
    <property type="component" value="Chromosome"/>
</dbReference>
<evidence type="ECO:0000256" key="1">
    <source>
        <dbReference type="ARBA" id="ARBA00010007"/>
    </source>
</evidence>